<sequence length="238" mass="26085">MATTTFTCFAHLPAELRLLIWEAALSVRITLSVSVAPALAPELALATDEDPGLVLNWISPAPYVVGLSCNEARHVMEKSYVRLPANAAAAAAPLSPYTARPPPHWLEPDKTIVHIGEWPRAGTVLALLGADAASSLKHVALIFHPLHLSDFYQVCSDLKKHCPGLRTLVVEWTTARGGAEQPCLDARYPLIPLRKGREMGSTLLDHSLLRIILATQFPERPVFHMLSGRGWPREMDTL</sequence>
<organism evidence="2 3">
    <name type="scientific">Staphylotrichum tortipilum</name>
    <dbReference type="NCBI Taxonomy" id="2831512"/>
    <lineage>
        <taxon>Eukaryota</taxon>
        <taxon>Fungi</taxon>
        <taxon>Dikarya</taxon>
        <taxon>Ascomycota</taxon>
        <taxon>Pezizomycotina</taxon>
        <taxon>Sordariomycetes</taxon>
        <taxon>Sordariomycetidae</taxon>
        <taxon>Sordariales</taxon>
        <taxon>Chaetomiaceae</taxon>
        <taxon>Staphylotrichum</taxon>
    </lineage>
</organism>
<gene>
    <name evidence="2" type="ORF">C8A05DRAFT_30877</name>
</gene>
<name>A0AAN6MRL4_9PEZI</name>
<dbReference type="Proteomes" id="UP001303889">
    <property type="component" value="Unassembled WGS sequence"/>
</dbReference>
<dbReference type="AlphaFoldDB" id="A0AAN6MRL4"/>
<protein>
    <recommendedName>
        <fullName evidence="1">2EXR domain-containing protein</fullName>
    </recommendedName>
</protein>
<dbReference type="EMBL" id="MU855363">
    <property type="protein sequence ID" value="KAK3905295.1"/>
    <property type="molecule type" value="Genomic_DNA"/>
</dbReference>
<reference evidence="2" key="2">
    <citation type="submission" date="2023-05" db="EMBL/GenBank/DDBJ databases">
        <authorList>
            <consortium name="Lawrence Berkeley National Laboratory"/>
            <person name="Steindorff A."/>
            <person name="Hensen N."/>
            <person name="Bonometti L."/>
            <person name="Westerberg I."/>
            <person name="Brannstrom I.O."/>
            <person name="Guillou S."/>
            <person name="Cros-Aarteil S."/>
            <person name="Calhoun S."/>
            <person name="Haridas S."/>
            <person name="Kuo A."/>
            <person name="Mondo S."/>
            <person name="Pangilinan J."/>
            <person name="Riley R."/>
            <person name="Labutti K."/>
            <person name="Andreopoulos B."/>
            <person name="Lipzen A."/>
            <person name="Chen C."/>
            <person name="Yanf M."/>
            <person name="Daum C."/>
            <person name="Ng V."/>
            <person name="Clum A."/>
            <person name="Ohm R."/>
            <person name="Martin F."/>
            <person name="Silar P."/>
            <person name="Natvig D."/>
            <person name="Lalanne C."/>
            <person name="Gautier V."/>
            <person name="Ament-Velasquez S.L."/>
            <person name="Kruys A."/>
            <person name="Hutchinson M.I."/>
            <person name="Powell A.J."/>
            <person name="Barry K."/>
            <person name="Miller A.N."/>
            <person name="Grigoriev I.V."/>
            <person name="Debuchy R."/>
            <person name="Gladieux P."/>
            <person name="Thoren M.H."/>
            <person name="Johannesson H."/>
        </authorList>
    </citation>
    <scope>NUCLEOTIDE SEQUENCE</scope>
    <source>
        <strain evidence="2">CBS 103.79</strain>
    </source>
</reference>
<feature type="domain" description="2EXR" evidence="1">
    <location>
        <begin position="6"/>
        <end position="109"/>
    </location>
</feature>
<keyword evidence="3" id="KW-1185">Reference proteome</keyword>
<evidence type="ECO:0000313" key="2">
    <source>
        <dbReference type="EMBL" id="KAK3905295.1"/>
    </source>
</evidence>
<dbReference type="Pfam" id="PF20150">
    <property type="entry name" value="2EXR"/>
    <property type="match status" value="1"/>
</dbReference>
<proteinExistence type="predicted"/>
<accession>A0AAN6MRL4</accession>
<evidence type="ECO:0000259" key="1">
    <source>
        <dbReference type="Pfam" id="PF20150"/>
    </source>
</evidence>
<dbReference type="InterPro" id="IPR045518">
    <property type="entry name" value="2EXR"/>
</dbReference>
<reference evidence="2" key="1">
    <citation type="journal article" date="2023" name="Mol. Phylogenet. Evol.">
        <title>Genome-scale phylogeny and comparative genomics of the fungal order Sordariales.</title>
        <authorList>
            <person name="Hensen N."/>
            <person name="Bonometti L."/>
            <person name="Westerberg I."/>
            <person name="Brannstrom I.O."/>
            <person name="Guillou S."/>
            <person name="Cros-Aarteil S."/>
            <person name="Calhoun S."/>
            <person name="Haridas S."/>
            <person name="Kuo A."/>
            <person name="Mondo S."/>
            <person name="Pangilinan J."/>
            <person name="Riley R."/>
            <person name="LaButti K."/>
            <person name="Andreopoulos B."/>
            <person name="Lipzen A."/>
            <person name="Chen C."/>
            <person name="Yan M."/>
            <person name="Daum C."/>
            <person name="Ng V."/>
            <person name="Clum A."/>
            <person name="Steindorff A."/>
            <person name="Ohm R.A."/>
            <person name="Martin F."/>
            <person name="Silar P."/>
            <person name="Natvig D.O."/>
            <person name="Lalanne C."/>
            <person name="Gautier V."/>
            <person name="Ament-Velasquez S.L."/>
            <person name="Kruys A."/>
            <person name="Hutchinson M.I."/>
            <person name="Powell A.J."/>
            <person name="Barry K."/>
            <person name="Miller A.N."/>
            <person name="Grigoriev I.V."/>
            <person name="Debuchy R."/>
            <person name="Gladieux P."/>
            <person name="Hiltunen Thoren M."/>
            <person name="Johannesson H."/>
        </authorList>
    </citation>
    <scope>NUCLEOTIDE SEQUENCE</scope>
    <source>
        <strain evidence="2">CBS 103.79</strain>
    </source>
</reference>
<comment type="caution">
    <text evidence="2">The sequence shown here is derived from an EMBL/GenBank/DDBJ whole genome shotgun (WGS) entry which is preliminary data.</text>
</comment>
<evidence type="ECO:0000313" key="3">
    <source>
        <dbReference type="Proteomes" id="UP001303889"/>
    </source>
</evidence>